<comment type="caution">
    <text evidence="1">The sequence shown here is derived from an EMBL/GenBank/DDBJ whole genome shotgun (WGS) entry which is preliminary data.</text>
</comment>
<dbReference type="Proteomes" id="UP000299102">
    <property type="component" value="Unassembled WGS sequence"/>
</dbReference>
<keyword evidence="2" id="KW-1185">Reference proteome</keyword>
<gene>
    <name evidence="1" type="ORF">EVAR_38085_1</name>
</gene>
<name>A0A4C1W9X6_EUMVA</name>
<proteinExistence type="predicted"/>
<dbReference type="AlphaFoldDB" id="A0A4C1W9X6"/>
<protein>
    <submittedName>
        <fullName evidence="1">Uncharacterized protein</fullName>
    </submittedName>
</protein>
<reference evidence="1 2" key="1">
    <citation type="journal article" date="2019" name="Commun. Biol.">
        <title>The bagworm genome reveals a unique fibroin gene that provides high tensile strength.</title>
        <authorList>
            <person name="Kono N."/>
            <person name="Nakamura H."/>
            <person name="Ohtoshi R."/>
            <person name="Tomita M."/>
            <person name="Numata K."/>
            <person name="Arakawa K."/>
        </authorList>
    </citation>
    <scope>NUCLEOTIDE SEQUENCE [LARGE SCALE GENOMIC DNA]</scope>
</reference>
<accession>A0A4C1W9X6</accession>
<evidence type="ECO:0000313" key="2">
    <source>
        <dbReference type="Proteomes" id="UP000299102"/>
    </source>
</evidence>
<sequence>MHAADPMSSHIARAVIQTLSVCMTPLADFANLNNRLTHSHTTFYLNKGSMWVVGEVDAGDCLRPPKRLSRSLWREFDLK</sequence>
<organism evidence="1 2">
    <name type="scientific">Eumeta variegata</name>
    <name type="common">Bagworm moth</name>
    <name type="synonym">Eumeta japonica</name>
    <dbReference type="NCBI Taxonomy" id="151549"/>
    <lineage>
        <taxon>Eukaryota</taxon>
        <taxon>Metazoa</taxon>
        <taxon>Ecdysozoa</taxon>
        <taxon>Arthropoda</taxon>
        <taxon>Hexapoda</taxon>
        <taxon>Insecta</taxon>
        <taxon>Pterygota</taxon>
        <taxon>Neoptera</taxon>
        <taxon>Endopterygota</taxon>
        <taxon>Lepidoptera</taxon>
        <taxon>Glossata</taxon>
        <taxon>Ditrysia</taxon>
        <taxon>Tineoidea</taxon>
        <taxon>Psychidae</taxon>
        <taxon>Oiketicinae</taxon>
        <taxon>Eumeta</taxon>
    </lineage>
</organism>
<dbReference type="EMBL" id="BGZK01000499">
    <property type="protein sequence ID" value="GBP47319.1"/>
    <property type="molecule type" value="Genomic_DNA"/>
</dbReference>
<evidence type="ECO:0000313" key="1">
    <source>
        <dbReference type="EMBL" id="GBP47319.1"/>
    </source>
</evidence>